<accession>A0A1M4V4C0</accession>
<sequence>MKYREIVPTGYLTNFIQSFWEYETSDKDFEHTIIPDGYFDLIAEFQNGTLILVKLTGVWTKPVNVSIPKSTKIFAVRFKLLAAEYLFQHEIRSILNTTQNLALNYWNIDQYQSDDFEKFSTDISNRLDNCIKHLKEIDKRKLKLFEIVYSKHLPSVNELACEAFWNSRQINRYFNSRFGFSLKAFLNIVRCNASYKNIAKGNLFPDDNFFDQSHFIKEIRKHTGSTPGELSKNQNVRFLQLTIKS</sequence>
<dbReference type="GO" id="GO:0043565">
    <property type="term" value="F:sequence-specific DNA binding"/>
    <property type="evidence" value="ECO:0007669"/>
    <property type="project" value="InterPro"/>
</dbReference>
<keyword evidence="3" id="KW-1185">Reference proteome</keyword>
<proteinExistence type="predicted"/>
<dbReference type="OrthoDB" id="323290at2"/>
<dbReference type="InterPro" id="IPR046532">
    <property type="entry name" value="DUF6597"/>
</dbReference>
<dbReference type="RefSeq" id="WP_073227607.1">
    <property type="nucleotide sequence ID" value="NZ_FQUQ01000001.1"/>
</dbReference>
<protein>
    <submittedName>
        <fullName evidence="2">AraC-type DNA-binding protein</fullName>
    </submittedName>
</protein>
<dbReference type="SMART" id="SM00342">
    <property type="entry name" value="HTH_ARAC"/>
    <property type="match status" value="1"/>
</dbReference>
<dbReference type="Proteomes" id="UP000184287">
    <property type="component" value="Unassembled WGS sequence"/>
</dbReference>
<dbReference type="STRING" id="288992.SAMN04488522_101771"/>
<dbReference type="Pfam" id="PF20240">
    <property type="entry name" value="DUF6597"/>
    <property type="match status" value="1"/>
</dbReference>
<keyword evidence="2" id="KW-0238">DNA-binding</keyword>
<dbReference type="InterPro" id="IPR018060">
    <property type="entry name" value="HTH_AraC"/>
</dbReference>
<evidence type="ECO:0000313" key="3">
    <source>
        <dbReference type="Proteomes" id="UP000184287"/>
    </source>
</evidence>
<dbReference type="GO" id="GO:0003700">
    <property type="term" value="F:DNA-binding transcription factor activity"/>
    <property type="evidence" value="ECO:0007669"/>
    <property type="project" value="InterPro"/>
</dbReference>
<evidence type="ECO:0000313" key="2">
    <source>
        <dbReference type="EMBL" id="SHE63733.1"/>
    </source>
</evidence>
<dbReference type="EMBL" id="FQUQ01000001">
    <property type="protein sequence ID" value="SHE63733.1"/>
    <property type="molecule type" value="Genomic_DNA"/>
</dbReference>
<dbReference type="Gene3D" id="1.10.10.60">
    <property type="entry name" value="Homeodomain-like"/>
    <property type="match status" value="1"/>
</dbReference>
<name>A0A1M4V4C0_9SPHI</name>
<evidence type="ECO:0000259" key="1">
    <source>
        <dbReference type="PROSITE" id="PS01124"/>
    </source>
</evidence>
<dbReference type="PROSITE" id="PS01124">
    <property type="entry name" value="HTH_ARAC_FAMILY_2"/>
    <property type="match status" value="1"/>
</dbReference>
<organism evidence="2 3">
    <name type="scientific">Pedobacter caeni</name>
    <dbReference type="NCBI Taxonomy" id="288992"/>
    <lineage>
        <taxon>Bacteria</taxon>
        <taxon>Pseudomonadati</taxon>
        <taxon>Bacteroidota</taxon>
        <taxon>Sphingobacteriia</taxon>
        <taxon>Sphingobacteriales</taxon>
        <taxon>Sphingobacteriaceae</taxon>
        <taxon>Pedobacter</taxon>
    </lineage>
</organism>
<gene>
    <name evidence="2" type="ORF">SAMN04488522_101771</name>
</gene>
<feature type="domain" description="HTH araC/xylS-type" evidence="1">
    <location>
        <begin position="139"/>
        <end position="233"/>
    </location>
</feature>
<dbReference type="AlphaFoldDB" id="A0A1M4V4C0"/>
<reference evidence="3" key="1">
    <citation type="submission" date="2016-11" db="EMBL/GenBank/DDBJ databases">
        <authorList>
            <person name="Varghese N."/>
            <person name="Submissions S."/>
        </authorList>
    </citation>
    <scope>NUCLEOTIDE SEQUENCE [LARGE SCALE GENOMIC DNA]</scope>
    <source>
        <strain evidence="3">DSM 16990</strain>
    </source>
</reference>